<dbReference type="GO" id="GO:0005930">
    <property type="term" value="C:axoneme"/>
    <property type="evidence" value="ECO:0007669"/>
    <property type="project" value="UniProtKB-SubCell"/>
</dbReference>
<protein>
    <submittedName>
        <fullName evidence="3">Uncharacterized protein</fullName>
    </submittedName>
</protein>
<sequence length="335" mass="37221">MGVPFLTDIALCAVVDALLNGTLCPGWYVEDALITRLWTEYRRREQLRRNRRNVHLHSQNDCVGAAREREAYLQALKGFALHWHFTRLQLTSPPGRIARMDRLWFFGSNLVHMEASIPTLSDLTWVAFVPNLTCLSLRGCQNLLPSELVKLSHLRSLQALDMQGLSGIDQTSGRALASLAFLKSLNLGDTDADDTLVECLTYGRRLANWCAGAHGDVCSAGGDEWPPSQVSLLRLNRTRVTERCVQYLLDLETLLFLDLRGTGIVRSRLAPLERRFGLRQVQGAVLSTSSALASLYVTRQEVACVCPASRGSEDGRSSWAQNGARELLLSCVDLP</sequence>
<reference evidence="3" key="1">
    <citation type="submission" date="2020-12" db="EMBL/GenBank/DDBJ databases">
        <authorList>
            <person name="Iha C."/>
        </authorList>
    </citation>
    <scope>NUCLEOTIDE SEQUENCE</scope>
</reference>
<accession>A0A8S1IWF7</accession>
<comment type="caution">
    <text evidence="3">The sequence shown here is derived from an EMBL/GenBank/DDBJ whole genome shotgun (WGS) entry which is preliminary data.</text>
</comment>
<dbReference type="Gene3D" id="3.80.10.10">
    <property type="entry name" value="Ribonuclease Inhibitor"/>
    <property type="match status" value="1"/>
</dbReference>
<dbReference type="AlphaFoldDB" id="A0A8S1IWF7"/>
<evidence type="ECO:0000256" key="1">
    <source>
        <dbReference type="ARBA" id="ARBA00004430"/>
    </source>
</evidence>
<keyword evidence="2" id="KW-0732">Signal</keyword>
<organism evidence="3 4">
    <name type="scientific">Ostreobium quekettii</name>
    <dbReference type="NCBI Taxonomy" id="121088"/>
    <lineage>
        <taxon>Eukaryota</taxon>
        <taxon>Viridiplantae</taxon>
        <taxon>Chlorophyta</taxon>
        <taxon>core chlorophytes</taxon>
        <taxon>Ulvophyceae</taxon>
        <taxon>TCBD clade</taxon>
        <taxon>Bryopsidales</taxon>
        <taxon>Ostreobineae</taxon>
        <taxon>Ostreobiaceae</taxon>
        <taxon>Ostreobium</taxon>
    </lineage>
</organism>
<dbReference type="Proteomes" id="UP000708148">
    <property type="component" value="Unassembled WGS sequence"/>
</dbReference>
<feature type="signal peptide" evidence="2">
    <location>
        <begin position="1"/>
        <end position="17"/>
    </location>
</feature>
<evidence type="ECO:0000313" key="4">
    <source>
        <dbReference type="Proteomes" id="UP000708148"/>
    </source>
</evidence>
<dbReference type="SUPFAM" id="SSF52047">
    <property type="entry name" value="RNI-like"/>
    <property type="match status" value="1"/>
</dbReference>
<name>A0A8S1IWF7_9CHLO</name>
<proteinExistence type="predicted"/>
<evidence type="ECO:0000256" key="2">
    <source>
        <dbReference type="SAM" id="SignalP"/>
    </source>
</evidence>
<feature type="chain" id="PRO_5035841207" evidence="2">
    <location>
        <begin position="18"/>
        <end position="335"/>
    </location>
</feature>
<keyword evidence="4" id="KW-1185">Reference proteome</keyword>
<dbReference type="EMBL" id="CAJHUC010000741">
    <property type="protein sequence ID" value="CAD7698003.1"/>
    <property type="molecule type" value="Genomic_DNA"/>
</dbReference>
<gene>
    <name evidence="3" type="ORF">OSTQU699_LOCUS3364</name>
</gene>
<evidence type="ECO:0000313" key="3">
    <source>
        <dbReference type="EMBL" id="CAD7698003.1"/>
    </source>
</evidence>
<dbReference type="InterPro" id="IPR032675">
    <property type="entry name" value="LRR_dom_sf"/>
</dbReference>
<comment type="subcellular location">
    <subcellularLocation>
        <location evidence="1">Cytoplasm</location>
        <location evidence="1">Cytoskeleton</location>
        <location evidence="1">Cilium axoneme</location>
    </subcellularLocation>
</comment>